<reference evidence="1" key="1">
    <citation type="journal article" date="2023" name="Microb. Genom.">
        <title>Mesoterricola silvestris gen. nov., sp. nov., Mesoterricola sediminis sp. nov., Geothrix oryzae sp. nov., Geothrix edaphica sp. nov., Geothrix rubra sp. nov., and Geothrix limicola sp. nov., six novel members of Acidobacteriota isolated from soils.</title>
        <authorList>
            <person name="Weisberg A.J."/>
            <person name="Pearce E."/>
            <person name="Kramer C.G."/>
            <person name="Chang J.H."/>
            <person name="Clarke C.R."/>
        </authorList>
    </citation>
    <scope>NUCLEOTIDE SEQUENCE</scope>
    <source>
        <strain evidence="1">ND06-05F</strain>
    </source>
</reference>
<sequence length="50" mass="5304">MADGGFPTPRHPMEEVTSRLLGRVLDPRGRSLGVVPTDVWSEPATSVTAG</sequence>
<accession>A0AAJ2PJX9</accession>
<name>A0AAJ2PJX9_9ACTN</name>
<dbReference type="AlphaFoldDB" id="A0AAJ2PJX9"/>
<organism evidence="1 2">
    <name type="scientific">Streptomyces europaeiscabiei</name>
    <dbReference type="NCBI Taxonomy" id="146819"/>
    <lineage>
        <taxon>Bacteria</taxon>
        <taxon>Bacillati</taxon>
        <taxon>Actinomycetota</taxon>
        <taxon>Actinomycetes</taxon>
        <taxon>Kitasatosporales</taxon>
        <taxon>Streptomycetaceae</taxon>
        <taxon>Streptomyces</taxon>
    </lineage>
</organism>
<dbReference type="RefSeq" id="WP_319688493.1">
    <property type="nucleotide sequence ID" value="NZ_JARAWN010000003.1"/>
</dbReference>
<evidence type="ECO:0000313" key="1">
    <source>
        <dbReference type="EMBL" id="MDX3128432.1"/>
    </source>
</evidence>
<proteinExistence type="predicted"/>
<protein>
    <submittedName>
        <fullName evidence="1">Uncharacterized protein</fullName>
    </submittedName>
</protein>
<evidence type="ECO:0000313" key="2">
    <source>
        <dbReference type="Proteomes" id="UP001273589"/>
    </source>
</evidence>
<comment type="caution">
    <text evidence="1">The sequence shown here is derived from an EMBL/GenBank/DDBJ whole genome shotgun (WGS) entry which is preliminary data.</text>
</comment>
<gene>
    <name evidence="1" type="ORF">PV367_01125</name>
</gene>
<dbReference type="Proteomes" id="UP001273589">
    <property type="component" value="Unassembled WGS sequence"/>
</dbReference>
<dbReference type="EMBL" id="JARAWN010000003">
    <property type="protein sequence ID" value="MDX3128432.1"/>
    <property type="molecule type" value="Genomic_DNA"/>
</dbReference>